<dbReference type="AlphaFoldDB" id="A0A835CAM8"/>
<evidence type="ECO:0000313" key="2">
    <source>
        <dbReference type="Proteomes" id="UP000636709"/>
    </source>
</evidence>
<accession>A0A835CAM8</accession>
<name>A0A835CAM8_9POAL</name>
<sequence>MHCRTVDGYVIFLGPSLFKLFLNTYAFGS</sequence>
<gene>
    <name evidence="1" type="ORF">HU200_022326</name>
</gene>
<keyword evidence="2" id="KW-1185">Reference proteome</keyword>
<dbReference type="EMBL" id="JACEFO010001671">
    <property type="protein sequence ID" value="KAF8722499.1"/>
    <property type="molecule type" value="Genomic_DNA"/>
</dbReference>
<evidence type="ECO:0000313" key="1">
    <source>
        <dbReference type="EMBL" id="KAF8722499.1"/>
    </source>
</evidence>
<organism evidence="1 2">
    <name type="scientific">Digitaria exilis</name>
    <dbReference type="NCBI Taxonomy" id="1010633"/>
    <lineage>
        <taxon>Eukaryota</taxon>
        <taxon>Viridiplantae</taxon>
        <taxon>Streptophyta</taxon>
        <taxon>Embryophyta</taxon>
        <taxon>Tracheophyta</taxon>
        <taxon>Spermatophyta</taxon>
        <taxon>Magnoliopsida</taxon>
        <taxon>Liliopsida</taxon>
        <taxon>Poales</taxon>
        <taxon>Poaceae</taxon>
        <taxon>PACMAD clade</taxon>
        <taxon>Panicoideae</taxon>
        <taxon>Panicodae</taxon>
        <taxon>Paniceae</taxon>
        <taxon>Anthephorinae</taxon>
        <taxon>Digitaria</taxon>
    </lineage>
</organism>
<proteinExistence type="predicted"/>
<protein>
    <submittedName>
        <fullName evidence="1">Uncharacterized protein</fullName>
    </submittedName>
</protein>
<reference evidence="1" key="1">
    <citation type="submission" date="2020-07" db="EMBL/GenBank/DDBJ databases">
        <title>Genome sequence and genetic diversity analysis of an under-domesticated orphan crop, white fonio (Digitaria exilis).</title>
        <authorList>
            <person name="Bennetzen J.L."/>
            <person name="Chen S."/>
            <person name="Ma X."/>
            <person name="Wang X."/>
            <person name="Yssel A.E.J."/>
            <person name="Chaluvadi S.R."/>
            <person name="Johnson M."/>
            <person name="Gangashetty P."/>
            <person name="Hamidou F."/>
            <person name="Sanogo M.D."/>
            <person name="Zwaenepoel A."/>
            <person name="Wallace J."/>
            <person name="Van De Peer Y."/>
            <person name="Van Deynze A."/>
        </authorList>
    </citation>
    <scope>NUCLEOTIDE SEQUENCE</scope>
    <source>
        <tissue evidence="1">Leaves</tissue>
    </source>
</reference>
<dbReference type="Proteomes" id="UP000636709">
    <property type="component" value="Unassembled WGS sequence"/>
</dbReference>
<comment type="caution">
    <text evidence="1">The sequence shown here is derived from an EMBL/GenBank/DDBJ whole genome shotgun (WGS) entry which is preliminary data.</text>
</comment>